<dbReference type="Pfam" id="PF12732">
    <property type="entry name" value="YtxH"/>
    <property type="match status" value="1"/>
</dbReference>
<dbReference type="InterPro" id="IPR052928">
    <property type="entry name" value="Desiccation-related_membrane"/>
</dbReference>
<dbReference type="Proteomes" id="UP000198736">
    <property type="component" value="Unassembled WGS sequence"/>
</dbReference>
<dbReference type="PANTHER" id="PTHR35792">
    <property type="entry name" value="GENERAL STRESS PROTEIN"/>
    <property type="match status" value="1"/>
</dbReference>
<proteinExistence type="predicted"/>
<gene>
    <name evidence="3" type="ORF">COMA2_160085</name>
</gene>
<dbReference type="RefSeq" id="WP_175304430.1">
    <property type="nucleotide sequence ID" value="NZ_CZPZ01000008.1"/>
</dbReference>
<keyword evidence="2" id="KW-0812">Transmembrane</keyword>
<evidence type="ECO:0008006" key="5">
    <source>
        <dbReference type="Google" id="ProtNLM"/>
    </source>
</evidence>
<keyword evidence="2" id="KW-0472">Membrane</keyword>
<dbReference type="STRING" id="1742973.COMA2_160085"/>
<dbReference type="EMBL" id="CZPZ01000008">
    <property type="protein sequence ID" value="CUS34314.1"/>
    <property type="molecule type" value="Genomic_DNA"/>
</dbReference>
<feature type="transmembrane region" description="Helical" evidence="2">
    <location>
        <begin position="6"/>
        <end position="30"/>
    </location>
</feature>
<dbReference type="AlphaFoldDB" id="A0A0S4LC61"/>
<keyword evidence="2" id="KW-1133">Transmembrane helix</keyword>
<reference evidence="4" key="1">
    <citation type="submission" date="2015-10" db="EMBL/GenBank/DDBJ databases">
        <authorList>
            <person name="Luecker S."/>
            <person name="Luecker S."/>
        </authorList>
    </citation>
    <scope>NUCLEOTIDE SEQUENCE [LARGE SCALE GENOMIC DNA]</scope>
</reference>
<evidence type="ECO:0000313" key="3">
    <source>
        <dbReference type="EMBL" id="CUS34314.1"/>
    </source>
</evidence>
<dbReference type="PANTHER" id="PTHR35792:SF2">
    <property type="entry name" value="GENERAL STRESS PROTEIN"/>
    <property type="match status" value="1"/>
</dbReference>
<keyword evidence="4" id="KW-1185">Reference proteome</keyword>
<evidence type="ECO:0000256" key="2">
    <source>
        <dbReference type="SAM" id="Phobius"/>
    </source>
</evidence>
<organism evidence="3 4">
    <name type="scientific">Candidatus Nitrospira nitrificans</name>
    <dbReference type="NCBI Taxonomy" id="1742973"/>
    <lineage>
        <taxon>Bacteria</taxon>
        <taxon>Pseudomonadati</taxon>
        <taxon>Nitrospirota</taxon>
        <taxon>Nitrospiria</taxon>
        <taxon>Nitrospirales</taxon>
        <taxon>Nitrospiraceae</taxon>
        <taxon>Nitrospira</taxon>
    </lineage>
</organism>
<evidence type="ECO:0000256" key="1">
    <source>
        <dbReference type="SAM" id="MobiDB-lite"/>
    </source>
</evidence>
<dbReference type="InterPro" id="IPR024623">
    <property type="entry name" value="YtxH"/>
</dbReference>
<feature type="region of interest" description="Disordered" evidence="1">
    <location>
        <begin position="86"/>
        <end position="107"/>
    </location>
</feature>
<sequence>MADDRGTSAAVLLAFLSGAAMGAVAALLLAPQSGSESRDRLRGYARRAEHDLRDLAGRAGEVFEEVVDQGKEFVETKQSVLREAFDAGREAMRRERGRMPDEGADRG</sequence>
<name>A0A0S4LC61_9BACT</name>
<evidence type="ECO:0000313" key="4">
    <source>
        <dbReference type="Proteomes" id="UP000198736"/>
    </source>
</evidence>
<protein>
    <recommendedName>
        <fullName evidence="5">YtxH domain-containing protein</fullName>
    </recommendedName>
</protein>
<accession>A0A0S4LC61</accession>